<dbReference type="GeneID" id="2869426"/>
<feature type="region of interest" description="Disordered" evidence="1">
    <location>
        <begin position="195"/>
        <end position="215"/>
    </location>
</feature>
<protein>
    <recommendedName>
        <fullName evidence="2">Myb-like domain-containing protein</fullName>
    </recommendedName>
</protein>
<name>Q5AVE1_EMENI</name>
<feature type="compositionally biased region" description="Low complexity" evidence="1">
    <location>
        <begin position="41"/>
        <end position="50"/>
    </location>
</feature>
<dbReference type="eggNOG" id="ENOG502SRDU">
    <property type="taxonomic scope" value="Eukaryota"/>
</dbReference>
<dbReference type="Proteomes" id="UP000000560">
    <property type="component" value="Chromosome IV"/>
</dbReference>
<dbReference type="Pfam" id="PF13921">
    <property type="entry name" value="Myb_DNA-bind_6"/>
    <property type="match status" value="1"/>
</dbReference>
<dbReference type="CDD" id="cd00167">
    <property type="entry name" value="SANT"/>
    <property type="match status" value="1"/>
</dbReference>
<feature type="compositionally biased region" description="Polar residues" evidence="1">
    <location>
        <begin position="118"/>
        <end position="133"/>
    </location>
</feature>
<sequence>MRRASRFTPSRLFSTPPPSDEDNRVRLPGNGLLGTCRALQSLLSSPGPSSRRTKPARLQSPLTFRPMPPSPASSRKSKRRSRSPTYNHKLLSPRPSRGPTKRRRGIFEEDMDVVVDGSSSTGCAFDSQTPSTPKRSRHLPYELPLGLSQMDFYSLQSPPITESPPASATCQREQTPSMPLYNPDAALPSIENPVIEQSSESSETTPTDDSQWTSDEDDRLVQLVLEKFQLSQRDWDECARRMGKDHASVGQRWQVLVGDGNVAFNLYLSISLTNYSGHSPIHFQRFYF</sequence>
<feature type="region of interest" description="Disordered" evidence="1">
    <location>
        <begin position="1"/>
        <end position="103"/>
    </location>
</feature>
<feature type="compositionally biased region" description="Low complexity" evidence="1">
    <location>
        <begin position="196"/>
        <end position="211"/>
    </location>
</feature>
<feature type="compositionally biased region" description="Polar residues" evidence="1">
    <location>
        <begin position="158"/>
        <end position="177"/>
    </location>
</feature>
<feature type="domain" description="Myb-like" evidence="2">
    <location>
        <begin position="204"/>
        <end position="257"/>
    </location>
</feature>
<dbReference type="AlphaFoldDB" id="Q5AVE1"/>
<reference evidence="4" key="2">
    <citation type="journal article" date="2009" name="Fungal Genet. Biol.">
        <title>The 2008 update of the Aspergillus nidulans genome annotation: a community effort.</title>
        <authorList>
            <person name="Wortman J.R."/>
            <person name="Gilsenan J.M."/>
            <person name="Joardar V."/>
            <person name="Deegan J."/>
            <person name="Clutterbuck J."/>
            <person name="Andersen M.R."/>
            <person name="Archer D."/>
            <person name="Bencina M."/>
            <person name="Braus G."/>
            <person name="Coutinho P."/>
            <person name="von Dohren H."/>
            <person name="Doonan J."/>
            <person name="Driessen A.J."/>
            <person name="Durek P."/>
            <person name="Espeso E."/>
            <person name="Fekete E."/>
            <person name="Flipphi M."/>
            <person name="Estrada C.G."/>
            <person name="Geysens S."/>
            <person name="Goldman G."/>
            <person name="de Groot P.W."/>
            <person name="Hansen K."/>
            <person name="Harris S.D."/>
            <person name="Heinekamp T."/>
            <person name="Helmstaedt K."/>
            <person name="Henrissat B."/>
            <person name="Hofmann G."/>
            <person name="Homan T."/>
            <person name="Horio T."/>
            <person name="Horiuchi H."/>
            <person name="James S."/>
            <person name="Jones M."/>
            <person name="Karaffa L."/>
            <person name="Karanyi Z."/>
            <person name="Kato M."/>
            <person name="Keller N."/>
            <person name="Kelly D.E."/>
            <person name="Kiel J.A."/>
            <person name="Kim J.M."/>
            <person name="van der Klei I.J."/>
            <person name="Klis F.M."/>
            <person name="Kovalchuk A."/>
            <person name="Krasevec N."/>
            <person name="Kubicek C.P."/>
            <person name="Liu B."/>
            <person name="Maccabe A."/>
            <person name="Meyer V."/>
            <person name="Mirabito P."/>
            <person name="Miskei M."/>
            <person name="Mos M."/>
            <person name="Mullins J."/>
            <person name="Nelson D.R."/>
            <person name="Nielsen J."/>
            <person name="Oakley B.R."/>
            <person name="Osmani S.A."/>
            <person name="Pakula T."/>
            <person name="Paszewski A."/>
            <person name="Paulsen I."/>
            <person name="Pilsyk S."/>
            <person name="Pocsi I."/>
            <person name="Punt P.J."/>
            <person name="Ram A.F."/>
            <person name="Ren Q."/>
            <person name="Robellet X."/>
            <person name="Robson G."/>
            <person name="Seiboth B."/>
            <person name="van Solingen P."/>
            <person name="Specht T."/>
            <person name="Sun J."/>
            <person name="Taheri-Talesh N."/>
            <person name="Takeshita N."/>
            <person name="Ussery D."/>
            <person name="vanKuyk P.A."/>
            <person name="Visser H."/>
            <person name="van de Vondervoort P.J."/>
            <person name="de Vries R.P."/>
            <person name="Walton J."/>
            <person name="Xiang X."/>
            <person name="Xiong Y."/>
            <person name="Zeng A.P."/>
            <person name="Brandt B.W."/>
            <person name="Cornell M.J."/>
            <person name="van den Hondel C.A."/>
            <person name="Visser J."/>
            <person name="Oliver S.G."/>
            <person name="Turner G."/>
        </authorList>
    </citation>
    <scope>GENOME REANNOTATION</scope>
    <source>
        <strain evidence="4">FGSC A4 / ATCC 38163 / CBS 112.46 / NRRL 194 / M139</strain>
    </source>
</reference>
<dbReference type="OrthoDB" id="5334491at2759"/>
<feature type="region of interest" description="Disordered" evidence="1">
    <location>
        <begin position="158"/>
        <end position="178"/>
    </location>
</feature>
<evidence type="ECO:0000313" key="4">
    <source>
        <dbReference type="Proteomes" id="UP000000560"/>
    </source>
</evidence>
<dbReference type="InterPro" id="IPR001005">
    <property type="entry name" value="SANT/Myb"/>
</dbReference>
<feature type="region of interest" description="Disordered" evidence="1">
    <location>
        <begin position="118"/>
        <end position="138"/>
    </location>
</feature>
<dbReference type="OMA" id="QEWDECA"/>
<dbReference type="RefSeq" id="XP_681008.1">
    <property type="nucleotide sequence ID" value="XM_675916.1"/>
</dbReference>
<keyword evidence="4" id="KW-1185">Reference proteome</keyword>
<proteinExistence type="predicted"/>
<dbReference type="PROSITE" id="PS50090">
    <property type="entry name" value="MYB_LIKE"/>
    <property type="match status" value="1"/>
</dbReference>
<evidence type="ECO:0000259" key="2">
    <source>
        <dbReference type="PROSITE" id="PS50090"/>
    </source>
</evidence>
<accession>C8VDK5</accession>
<evidence type="ECO:0000313" key="3">
    <source>
        <dbReference type="EMBL" id="CBF80009.1"/>
    </source>
</evidence>
<gene>
    <name evidence="3" type="ORF">ANIA_07739</name>
</gene>
<organism evidence="3 4">
    <name type="scientific">Emericella nidulans (strain FGSC A4 / ATCC 38163 / CBS 112.46 / NRRL 194 / M139)</name>
    <name type="common">Aspergillus nidulans</name>
    <dbReference type="NCBI Taxonomy" id="227321"/>
    <lineage>
        <taxon>Eukaryota</taxon>
        <taxon>Fungi</taxon>
        <taxon>Dikarya</taxon>
        <taxon>Ascomycota</taxon>
        <taxon>Pezizomycotina</taxon>
        <taxon>Eurotiomycetes</taxon>
        <taxon>Eurotiomycetidae</taxon>
        <taxon>Eurotiales</taxon>
        <taxon>Aspergillaceae</taxon>
        <taxon>Aspergillus</taxon>
        <taxon>Aspergillus subgen. Nidulantes</taxon>
    </lineage>
</organism>
<evidence type="ECO:0000256" key="1">
    <source>
        <dbReference type="SAM" id="MobiDB-lite"/>
    </source>
</evidence>
<dbReference type="EMBL" id="BN001304">
    <property type="protein sequence ID" value="CBF80009.1"/>
    <property type="molecule type" value="Genomic_DNA"/>
</dbReference>
<dbReference type="SUPFAM" id="SSF46689">
    <property type="entry name" value="Homeodomain-like"/>
    <property type="match status" value="1"/>
</dbReference>
<accession>Q5AVE1</accession>
<dbReference type="InParanoid" id="Q5AVE1"/>
<dbReference type="HOGENOM" id="CLU_049367_0_0_1"/>
<dbReference type="KEGG" id="ani:ANIA_07739"/>
<dbReference type="InterPro" id="IPR009057">
    <property type="entry name" value="Homeodomain-like_sf"/>
</dbReference>
<reference evidence="4" key="1">
    <citation type="journal article" date="2005" name="Nature">
        <title>Sequencing of Aspergillus nidulans and comparative analysis with A. fumigatus and A. oryzae.</title>
        <authorList>
            <person name="Galagan J.E."/>
            <person name="Calvo S.E."/>
            <person name="Cuomo C."/>
            <person name="Ma L.J."/>
            <person name="Wortman J.R."/>
            <person name="Batzoglou S."/>
            <person name="Lee S.I."/>
            <person name="Basturkmen M."/>
            <person name="Spevak C.C."/>
            <person name="Clutterbuck J."/>
            <person name="Kapitonov V."/>
            <person name="Jurka J."/>
            <person name="Scazzocchio C."/>
            <person name="Farman M."/>
            <person name="Butler J."/>
            <person name="Purcell S."/>
            <person name="Harris S."/>
            <person name="Braus G.H."/>
            <person name="Draht O."/>
            <person name="Busch S."/>
            <person name="D'Enfert C."/>
            <person name="Bouchier C."/>
            <person name="Goldman G.H."/>
            <person name="Bell-Pedersen D."/>
            <person name="Griffiths-Jones S."/>
            <person name="Doonan J.H."/>
            <person name="Yu J."/>
            <person name="Vienken K."/>
            <person name="Pain A."/>
            <person name="Freitag M."/>
            <person name="Selker E.U."/>
            <person name="Archer D.B."/>
            <person name="Penalva M.A."/>
            <person name="Oakley B.R."/>
            <person name="Momany M."/>
            <person name="Tanaka T."/>
            <person name="Kumagai T."/>
            <person name="Asai K."/>
            <person name="Machida M."/>
            <person name="Nierman W.C."/>
            <person name="Denning D.W."/>
            <person name="Caddick M."/>
            <person name="Hynes M."/>
            <person name="Paoletti M."/>
            <person name="Fischer R."/>
            <person name="Miller B."/>
            <person name="Dyer P."/>
            <person name="Sachs M.S."/>
            <person name="Osmani S.A."/>
            <person name="Birren B.W."/>
        </authorList>
    </citation>
    <scope>NUCLEOTIDE SEQUENCE [LARGE SCALE GENOMIC DNA]</scope>
    <source>
        <strain evidence="4">FGSC A4 / ATCC 38163 / CBS 112.46 / NRRL 194 / M139</strain>
    </source>
</reference>